<organism evidence="1 2">
    <name type="scientific">Natronomonas aquatica</name>
    <dbReference type="NCBI Taxonomy" id="2841590"/>
    <lineage>
        <taxon>Archaea</taxon>
        <taxon>Methanobacteriati</taxon>
        <taxon>Methanobacteriota</taxon>
        <taxon>Stenosarchaea group</taxon>
        <taxon>Halobacteria</taxon>
        <taxon>Halobacteriales</taxon>
        <taxon>Natronomonadaceae</taxon>
        <taxon>Natronomonas</taxon>
    </lineage>
</organism>
<dbReference type="EMBL" id="JAHLKM010000016">
    <property type="protein sequence ID" value="MCQ4334053.1"/>
    <property type="molecule type" value="Genomic_DNA"/>
</dbReference>
<accession>A0A9R1CUJ6</accession>
<dbReference type="Pfam" id="PF26029">
    <property type="entry name" value="DUF8007"/>
    <property type="match status" value="1"/>
</dbReference>
<dbReference type="RefSeq" id="WP_256030087.1">
    <property type="nucleotide sequence ID" value="NZ_JAHLKM010000016.1"/>
</dbReference>
<reference evidence="1" key="1">
    <citation type="journal article" date="2023" name="Front. Microbiol.">
        <title>Genomic-based phylogenetic and metabolic analyses of the genus Natronomonas, and description of Natronomonas aquatica sp. nov.</title>
        <authorList>
            <person name="Garcia-Roldan A."/>
            <person name="Duran-Viseras A."/>
            <person name="de la Haba R.R."/>
            <person name="Corral P."/>
            <person name="Sanchez-Porro C."/>
            <person name="Ventosa A."/>
        </authorList>
    </citation>
    <scope>NUCLEOTIDE SEQUENCE</scope>
    <source>
        <strain evidence="1">F2-12</strain>
    </source>
</reference>
<evidence type="ECO:0000313" key="1">
    <source>
        <dbReference type="EMBL" id="MCQ4334053.1"/>
    </source>
</evidence>
<name>A0A9R1CUJ6_9EURY</name>
<sequence>MTEKKTEACGRCSMTTVVDAAVDGEERDPFGDERIEVDSETFSRISPAVWLSRIGARLNAAVQRFTYGR</sequence>
<proteinExistence type="predicted"/>
<dbReference type="AlphaFoldDB" id="A0A9R1CUJ6"/>
<keyword evidence="2" id="KW-1185">Reference proteome</keyword>
<comment type="caution">
    <text evidence="1">The sequence shown here is derived from an EMBL/GenBank/DDBJ whole genome shotgun (WGS) entry which is preliminary data.</text>
</comment>
<gene>
    <name evidence="1" type="ORF">KM295_11300</name>
</gene>
<evidence type="ECO:0000313" key="2">
    <source>
        <dbReference type="Proteomes" id="UP001139494"/>
    </source>
</evidence>
<dbReference type="Proteomes" id="UP001139494">
    <property type="component" value="Unassembled WGS sequence"/>
</dbReference>
<protein>
    <submittedName>
        <fullName evidence="1">Uncharacterized protein</fullName>
    </submittedName>
</protein>
<dbReference type="InterPro" id="IPR058320">
    <property type="entry name" value="DUF8007"/>
</dbReference>